<keyword evidence="3" id="KW-1133">Transmembrane helix</keyword>
<dbReference type="SUPFAM" id="SSF48452">
    <property type="entry name" value="TPR-like"/>
    <property type="match status" value="1"/>
</dbReference>
<keyword evidence="1" id="KW-0677">Repeat</keyword>
<sequence>MRIVLSTGEVIFCFCSFVLALYLSPFFIDEVNANASNAWEFLLIWDDRENFLENEVIQSGLSLENLYSMFTMAKINVYEPFGWILKAIQVQIVGLDSWSIRLVSVALHFIAAVVLARSSALLLNMMMLLSDFKTGVNIDGKIRQQRERSHWYGCCISAVIFATHPVHVEVVGWPSAQPYTLCALFSNLTVYVYIHVMYRRLRGVLLGQKNVKKVLMSSIFGGHARSDLLCCGLYLSALLSKSVCIFIPVGFFLVDMMVYATLQPHLPIPKAKDWWSYIIGKVPVSATMLTFLAVMLVSNYNGMHPDTDVLSLTLGQRMLKSITMPIWVLRRILWPTKLRPHYQLRPNELNLTNSEYLLSLSASIVVALFTFWLFRHRRAPQHLLALAFFSIMVLPVSGLIQHGMVSAGCDRYAYLCSVVAVPYGGSMLAQYCFSSEENDSNILKCEGLKDDGSNGLEDLGSTKLWELAYHFTPMGTLKADLQRLKLLIALNQVDRACENYEKLLELRPDNCHVHNNVGVCLIRRGELLEARREFERALQTPGYEQLYDAPRKNLVMLEKLIVMKEDAQARGEEGTGPDIKTTIMF</sequence>
<name>A0A225W206_9STRA</name>
<dbReference type="InterPro" id="IPR052346">
    <property type="entry name" value="O-mannosyl-transferase_TMTC"/>
</dbReference>
<feature type="transmembrane region" description="Helical" evidence="3">
    <location>
        <begin position="150"/>
        <end position="166"/>
    </location>
</feature>
<feature type="transmembrane region" description="Helical" evidence="3">
    <location>
        <begin position="105"/>
        <end position="129"/>
    </location>
</feature>
<feature type="transmembrane region" description="Helical" evidence="3">
    <location>
        <begin position="412"/>
        <end position="433"/>
    </location>
</feature>
<evidence type="ECO:0000313" key="4">
    <source>
        <dbReference type="EMBL" id="OWZ11249.1"/>
    </source>
</evidence>
<dbReference type="PANTHER" id="PTHR44227:SF3">
    <property type="entry name" value="PROTEIN O-MANNOSYL-TRANSFERASE TMTC4"/>
    <property type="match status" value="1"/>
</dbReference>
<evidence type="ECO:0000313" key="5">
    <source>
        <dbReference type="Proteomes" id="UP000198211"/>
    </source>
</evidence>
<feature type="transmembrane region" description="Helical" evidence="3">
    <location>
        <begin position="178"/>
        <end position="198"/>
    </location>
</feature>
<dbReference type="GO" id="GO:0000030">
    <property type="term" value="F:mannosyltransferase activity"/>
    <property type="evidence" value="ECO:0007669"/>
    <property type="project" value="TreeGrafter"/>
</dbReference>
<dbReference type="InterPro" id="IPR011990">
    <property type="entry name" value="TPR-like_helical_dom_sf"/>
</dbReference>
<evidence type="ECO:0000256" key="1">
    <source>
        <dbReference type="ARBA" id="ARBA00022737"/>
    </source>
</evidence>
<feature type="transmembrane region" description="Helical" evidence="3">
    <location>
        <begin position="7"/>
        <end position="28"/>
    </location>
</feature>
<feature type="transmembrane region" description="Helical" evidence="3">
    <location>
        <begin position="383"/>
        <end position="400"/>
    </location>
</feature>
<evidence type="ECO:0000256" key="3">
    <source>
        <dbReference type="SAM" id="Phobius"/>
    </source>
</evidence>
<dbReference type="EMBL" id="NBNE01002183">
    <property type="protein sequence ID" value="OWZ11249.1"/>
    <property type="molecule type" value="Genomic_DNA"/>
</dbReference>
<dbReference type="OrthoDB" id="195091at2759"/>
<keyword evidence="3" id="KW-0472">Membrane</keyword>
<dbReference type="GO" id="GO:0030968">
    <property type="term" value="P:endoplasmic reticulum unfolded protein response"/>
    <property type="evidence" value="ECO:0007669"/>
    <property type="project" value="TreeGrafter"/>
</dbReference>
<keyword evidence="5" id="KW-1185">Reference proteome</keyword>
<organism evidence="4 5">
    <name type="scientific">Phytophthora megakarya</name>
    <dbReference type="NCBI Taxonomy" id="4795"/>
    <lineage>
        <taxon>Eukaryota</taxon>
        <taxon>Sar</taxon>
        <taxon>Stramenopiles</taxon>
        <taxon>Oomycota</taxon>
        <taxon>Peronosporomycetes</taxon>
        <taxon>Peronosporales</taxon>
        <taxon>Peronosporaceae</taxon>
        <taxon>Phytophthora</taxon>
    </lineage>
</organism>
<keyword evidence="2" id="KW-0802">TPR repeat</keyword>
<gene>
    <name evidence="4" type="ORF">PHMEG_00015761</name>
</gene>
<feature type="transmembrane region" description="Helical" evidence="3">
    <location>
        <begin position="243"/>
        <end position="262"/>
    </location>
</feature>
<proteinExistence type="predicted"/>
<keyword evidence="3" id="KW-0812">Transmembrane</keyword>
<dbReference type="PANTHER" id="PTHR44227">
    <property type="match status" value="1"/>
</dbReference>
<dbReference type="Gene3D" id="1.25.40.10">
    <property type="entry name" value="Tetratricopeptide repeat domain"/>
    <property type="match status" value="1"/>
</dbReference>
<comment type="caution">
    <text evidence="4">The sequence shown here is derived from an EMBL/GenBank/DDBJ whole genome shotgun (WGS) entry which is preliminary data.</text>
</comment>
<dbReference type="AlphaFoldDB" id="A0A225W206"/>
<evidence type="ECO:0000256" key="2">
    <source>
        <dbReference type="ARBA" id="ARBA00022803"/>
    </source>
</evidence>
<accession>A0A225W206</accession>
<protein>
    <submittedName>
        <fullName evidence="4">Uncharacterized protein</fullName>
    </submittedName>
</protein>
<dbReference type="GO" id="GO:0005783">
    <property type="term" value="C:endoplasmic reticulum"/>
    <property type="evidence" value="ECO:0007669"/>
    <property type="project" value="TreeGrafter"/>
</dbReference>
<reference evidence="5" key="1">
    <citation type="submission" date="2017-03" db="EMBL/GenBank/DDBJ databases">
        <title>Phytopthora megakarya and P. palmivora, two closely related causual agents of cacao black pod achieved similar genome size and gene model numbers by different mechanisms.</title>
        <authorList>
            <person name="Ali S."/>
            <person name="Shao J."/>
            <person name="Larry D.J."/>
            <person name="Kronmiller B."/>
            <person name="Shen D."/>
            <person name="Strem M.D."/>
            <person name="Melnick R.L."/>
            <person name="Guiltinan M.J."/>
            <person name="Tyler B.M."/>
            <person name="Meinhardt L.W."/>
            <person name="Bailey B.A."/>
        </authorList>
    </citation>
    <scope>NUCLEOTIDE SEQUENCE [LARGE SCALE GENOMIC DNA]</scope>
    <source>
        <strain evidence="5">zdho120</strain>
    </source>
</reference>
<dbReference type="GO" id="GO:0035269">
    <property type="term" value="P:protein O-linked glycosylation via mannose"/>
    <property type="evidence" value="ECO:0007669"/>
    <property type="project" value="TreeGrafter"/>
</dbReference>
<feature type="transmembrane region" description="Helical" evidence="3">
    <location>
        <begin position="274"/>
        <end position="297"/>
    </location>
</feature>
<dbReference type="Proteomes" id="UP000198211">
    <property type="component" value="Unassembled WGS sequence"/>
</dbReference>
<feature type="transmembrane region" description="Helical" evidence="3">
    <location>
        <begin position="356"/>
        <end position="374"/>
    </location>
</feature>
<dbReference type="STRING" id="4795.A0A225W206"/>